<dbReference type="AlphaFoldDB" id="A0A5C6B4C9"/>
<dbReference type="SUPFAM" id="SSF52540">
    <property type="entry name" value="P-loop containing nucleoside triphosphate hydrolases"/>
    <property type="match status" value="1"/>
</dbReference>
<evidence type="ECO:0000256" key="4">
    <source>
        <dbReference type="ARBA" id="ARBA00022840"/>
    </source>
</evidence>
<dbReference type="Proteomes" id="UP000320735">
    <property type="component" value="Unassembled WGS sequence"/>
</dbReference>
<dbReference type="GO" id="GO:0016887">
    <property type="term" value="F:ATP hydrolysis activity"/>
    <property type="evidence" value="ECO:0007669"/>
    <property type="project" value="InterPro"/>
</dbReference>
<dbReference type="GO" id="GO:0005886">
    <property type="term" value="C:plasma membrane"/>
    <property type="evidence" value="ECO:0007669"/>
    <property type="project" value="TreeGrafter"/>
</dbReference>
<organism evidence="6 7">
    <name type="scientific">Symmachiella macrocystis</name>
    <dbReference type="NCBI Taxonomy" id="2527985"/>
    <lineage>
        <taxon>Bacteria</taxon>
        <taxon>Pseudomonadati</taxon>
        <taxon>Planctomycetota</taxon>
        <taxon>Planctomycetia</taxon>
        <taxon>Planctomycetales</taxon>
        <taxon>Planctomycetaceae</taxon>
        <taxon>Symmachiella</taxon>
    </lineage>
</organism>
<feature type="domain" description="ABC transporter" evidence="5">
    <location>
        <begin position="3"/>
        <end position="219"/>
    </location>
</feature>
<keyword evidence="3" id="KW-0547">Nucleotide-binding</keyword>
<accession>A0A5C6B4C9</accession>
<keyword evidence="4 6" id="KW-0067">ATP-binding</keyword>
<dbReference type="GO" id="GO:0022857">
    <property type="term" value="F:transmembrane transporter activity"/>
    <property type="evidence" value="ECO:0007669"/>
    <property type="project" value="TreeGrafter"/>
</dbReference>
<evidence type="ECO:0000259" key="5">
    <source>
        <dbReference type="PROSITE" id="PS50893"/>
    </source>
</evidence>
<evidence type="ECO:0000256" key="3">
    <source>
        <dbReference type="ARBA" id="ARBA00022741"/>
    </source>
</evidence>
<dbReference type="Pfam" id="PF00005">
    <property type="entry name" value="ABC_tran"/>
    <property type="match status" value="1"/>
</dbReference>
<dbReference type="InterPro" id="IPR003593">
    <property type="entry name" value="AAA+_ATPase"/>
</dbReference>
<dbReference type="CDD" id="cd03255">
    <property type="entry name" value="ABC_MJ0796_LolCDE_FtsE"/>
    <property type="match status" value="1"/>
</dbReference>
<dbReference type="SMART" id="SM00382">
    <property type="entry name" value="AAA"/>
    <property type="match status" value="1"/>
</dbReference>
<dbReference type="InterPro" id="IPR027417">
    <property type="entry name" value="P-loop_NTPase"/>
</dbReference>
<keyword evidence="6" id="KW-0378">Hydrolase</keyword>
<dbReference type="InterPro" id="IPR017911">
    <property type="entry name" value="MacB-like_ATP-bd"/>
</dbReference>
<dbReference type="Gene3D" id="3.40.50.300">
    <property type="entry name" value="P-loop containing nucleotide triphosphate hydrolases"/>
    <property type="match status" value="1"/>
</dbReference>
<dbReference type="OrthoDB" id="273392at2"/>
<dbReference type="GO" id="GO:0005524">
    <property type="term" value="F:ATP binding"/>
    <property type="evidence" value="ECO:0007669"/>
    <property type="project" value="UniProtKB-KW"/>
</dbReference>
<keyword evidence="2" id="KW-0813">Transport</keyword>
<keyword evidence="6" id="KW-0449">Lipoprotein</keyword>
<dbReference type="InterPro" id="IPR003439">
    <property type="entry name" value="ABC_transporter-like_ATP-bd"/>
</dbReference>
<comment type="similarity">
    <text evidence="1">Belongs to the ABC transporter superfamily.</text>
</comment>
<evidence type="ECO:0000256" key="2">
    <source>
        <dbReference type="ARBA" id="ARBA00022448"/>
    </source>
</evidence>
<dbReference type="RefSeq" id="WP_146373638.1">
    <property type="nucleotide sequence ID" value="NZ_SJPP01000003.1"/>
</dbReference>
<dbReference type="EMBL" id="SJPP01000003">
    <property type="protein sequence ID" value="TWU06788.1"/>
    <property type="molecule type" value="Genomic_DNA"/>
</dbReference>
<reference evidence="6 7" key="1">
    <citation type="submission" date="2019-02" db="EMBL/GenBank/DDBJ databases">
        <title>Deep-cultivation of Planctomycetes and their phenomic and genomic characterization uncovers novel biology.</title>
        <authorList>
            <person name="Wiegand S."/>
            <person name="Jogler M."/>
            <person name="Boedeker C."/>
            <person name="Pinto D."/>
            <person name="Vollmers J."/>
            <person name="Rivas-Marin E."/>
            <person name="Kohn T."/>
            <person name="Peeters S.H."/>
            <person name="Heuer A."/>
            <person name="Rast P."/>
            <person name="Oberbeckmann S."/>
            <person name="Bunk B."/>
            <person name="Jeske O."/>
            <person name="Meyerdierks A."/>
            <person name="Storesund J.E."/>
            <person name="Kallscheuer N."/>
            <person name="Luecker S."/>
            <person name="Lage O.M."/>
            <person name="Pohl T."/>
            <person name="Merkel B.J."/>
            <person name="Hornburger P."/>
            <person name="Mueller R.-W."/>
            <person name="Bruemmer F."/>
            <person name="Labrenz M."/>
            <person name="Spormann A.M."/>
            <person name="Op Den Camp H."/>
            <person name="Overmann J."/>
            <person name="Amann R."/>
            <person name="Jetten M.S.M."/>
            <person name="Mascher T."/>
            <person name="Medema M.H."/>
            <person name="Devos D.P."/>
            <person name="Kaster A.-K."/>
            <person name="Ovreas L."/>
            <person name="Rohde M."/>
            <person name="Galperin M.Y."/>
            <person name="Jogler C."/>
        </authorList>
    </citation>
    <scope>NUCLEOTIDE SEQUENCE [LARGE SCALE GENOMIC DNA]</scope>
    <source>
        <strain evidence="6 7">CA54</strain>
    </source>
</reference>
<sequence>MLLSVTDVQKFYPSASGTVRALDGVSLELAAGEFTAVRGQSGSGKTTLLLLAGGLLAPDGGTVLINEQDPYKMASDARAHFRSTEIGFVFQQFHLIPYLSVLDNVLAASIPTHPADAKQRAAQLLAKFGLEHRLHHVPGQLSVGERQRTALARALLNQPKLILADEPTGNLDRENAEAVLGHLTEFANDGGAVLLVTHDDEAASRAKRTIHMAAGKVVE</sequence>
<evidence type="ECO:0000313" key="7">
    <source>
        <dbReference type="Proteomes" id="UP000320735"/>
    </source>
</evidence>
<protein>
    <submittedName>
        <fullName evidence="6">Lipoprotein-releasing system ATP-binding protein LolD</fullName>
        <ecNumber evidence="6">3.6.3.-</ecNumber>
    </submittedName>
</protein>
<dbReference type="PANTHER" id="PTHR24220:SF689">
    <property type="entry name" value="LIPOPROTEIN-RELEASING SYSTEM ATP-BINDING PROTEIN LOLD"/>
    <property type="match status" value="1"/>
</dbReference>
<evidence type="ECO:0000256" key="1">
    <source>
        <dbReference type="ARBA" id="ARBA00005417"/>
    </source>
</evidence>
<dbReference type="EC" id="3.6.3.-" evidence="6"/>
<comment type="caution">
    <text evidence="6">The sequence shown here is derived from an EMBL/GenBank/DDBJ whole genome shotgun (WGS) entry which is preliminary data.</text>
</comment>
<name>A0A5C6B4C9_9PLAN</name>
<keyword evidence="7" id="KW-1185">Reference proteome</keyword>
<gene>
    <name evidence="6" type="primary">lolD_4</name>
    <name evidence="6" type="ORF">CA54_51870</name>
</gene>
<evidence type="ECO:0000313" key="6">
    <source>
        <dbReference type="EMBL" id="TWU06788.1"/>
    </source>
</evidence>
<dbReference type="InterPro" id="IPR015854">
    <property type="entry name" value="ABC_transpr_LolD-like"/>
</dbReference>
<proteinExistence type="inferred from homology"/>
<dbReference type="PANTHER" id="PTHR24220">
    <property type="entry name" value="IMPORT ATP-BINDING PROTEIN"/>
    <property type="match status" value="1"/>
</dbReference>
<dbReference type="PROSITE" id="PS50893">
    <property type="entry name" value="ABC_TRANSPORTER_2"/>
    <property type="match status" value="1"/>
</dbReference>